<dbReference type="Pfam" id="PF00651">
    <property type="entry name" value="BTB"/>
    <property type="match status" value="1"/>
</dbReference>
<protein>
    <recommendedName>
        <fullName evidence="2">BTB domain-containing protein</fullName>
    </recommendedName>
</protein>
<reference evidence="3 4" key="1">
    <citation type="journal article" date="2016" name="Genome Announc.">
        <title>Complete Genome Sequence of a New Megavirus Family Member Isolated from an Inland Water Lake for the First Time in India.</title>
        <authorList>
            <person name="Chatterjee A."/>
            <person name="Ali F."/>
            <person name="Bange D."/>
            <person name="Kondabagil K."/>
        </authorList>
    </citation>
    <scope>NUCLEOTIDE SEQUENCE [LARGE SCALE GENOMIC DNA]</scope>
    <source>
        <strain evidence="3">1</strain>
    </source>
</reference>
<proteinExistence type="inferred from homology"/>
<dbReference type="InterPro" id="IPR000210">
    <property type="entry name" value="BTB/POZ_dom"/>
</dbReference>
<dbReference type="InterPro" id="IPR011333">
    <property type="entry name" value="SKP1/BTB/POZ_sf"/>
</dbReference>
<dbReference type="KEGG" id="vg:80512590"/>
<accession>A0A167R2B3</accession>
<dbReference type="RefSeq" id="YP_010775979.1">
    <property type="nucleotide sequence ID" value="NC_075034.1"/>
</dbReference>
<comment type="similarity">
    <text evidence="1">Belongs to the mimivirus BTB/WD family.</text>
</comment>
<keyword evidence="4" id="KW-1185">Reference proteome</keyword>
<dbReference type="InterPro" id="IPR015943">
    <property type="entry name" value="WD40/YVTN_repeat-like_dom_sf"/>
</dbReference>
<dbReference type="Proteomes" id="UP000241365">
    <property type="component" value="Segment"/>
</dbReference>
<dbReference type="Gene3D" id="3.30.710.10">
    <property type="entry name" value="Potassium Channel Kv1.1, Chain A"/>
    <property type="match status" value="1"/>
</dbReference>
<dbReference type="GeneID" id="80512590"/>
<sequence>MESFSDITLEITDNNNTIMLPFYRIILYNSSEYFKKLLTLFMEKDSKQIKINVPNADIAYNIIISFIEKYSPEHIEKRIINIPLWEYIIDEYKCLDYFMLEKDITKIYDLVIPSHYYNKLVNFVDTVGYDSKTIKLLFNNLPLDYDLSDFPIDLLNKMYKLSITYEIMLYYKDKNSDVYFIKLDLNTKEIIQEDKLNLNLPKVNGYNTTHITPDQDKFIVKHGKNIYISKNNSYEVKSFNFPRIIVKLFATNDYVIVCFRDNIKIINIDNEDVTDYPINFGTSYAYSFEYNQFICGQKNGNIMVIDLESLEIIRNNYNHNGKKIKHVNILSANKYLFIIDDDIKIWENDKCLKSSCCTLYCDTYYDDTDIYSIIHENHILIGVMDTIIIHDEIDLKLIKKYEFDNTFSCIKHFYKNKFLQLRLHDYDNDKELYVQDLEKNLRTKIFDSDGEIFDFKFLNVETEKSKKIAHYLNK</sequence>
<evidence type="ECO:0000313" key="4">
    <source>
        <dbReference type="Proteomes" id="UP000241365"/>
    </source>
</evidence>
<dbReference type="SUPFAM" id="SSF69322">
    <property type="entry name" value="Tricorn protease domain 2"/>
    <property type="match status" value="1"/>
</dbReference>
<organism evidence="3 4">
    <name type="scientific">Powai lake megavirus</name>
    <dbReference type="NCBI Taxonomy" id="1842663"/>
    <lineage>
        <taxon>Viruses</taxon>
        <taxon>Varidnaviria</taxon>
        <taxon>Bamfordvirae</taxon>
        <taxon>Nucleocytoviricota</taxon>
        <taxon>Megaviricetes</taxon>
        <taxon>Imitervirales</taxon>
        <taxon>Mimiviridae</taxon>
        <taxon>Megamimivirinae</taxon>
        <taxon>Megavirus</taxon>
        <taxon>Megavirus powaiense</taxon>
    </lineage>
</organism>
<name>A0A167R2B3_9VIRU</name>
<dbReference type="EMBL" id="KU877344">
    <property type="protein sequence ID" value="ANB50228.1"/>
    <property type="molecule type" value="Genomic_DNA"/>
</dbReference>
<dbReference type="Gene3D" id="2.130.10.10">
    <property type="entry name" value="YVTN repeat-like/Quinoprotein amine dehydrogenase"/>
    <property type="match status" value="1"/>
</dbReference>
<evidence type="ECO:0000313" key="3">
    <source>
        <dbReference type="EMBL" id="ANB50228.1"/>
    </source>
</evidence>
<evidence type="ECO:0000256" key="1">
    <source>
        <dbReference type="ARBA" id="ARBA00006497"/>
    </source>
</evidence>
<evidence type="ECO:0000259" key="2">
    <source>
        <dbReference type="Pfam" id="PF00651"/>
    </source>
</evidence>
<feature type="domain" description="BTB" evidence="2">
    <location>
        <begin position="2"/>
        <end position="62"/>
    </location>
</feature>